<gene>
    <name evidence="2" type="ORF">D9756_003249</name>
</gene>
<name>A0A8H5G7N4_9AGAR</name>
<proteinExistence type="predicted"/>
<evidence type="ECO:0000313" key="3">
    <source>
        <dbReference type="Proteomes" id="UP000559027"/>
    </source>
</evidence>
<sequence length="606" mass="65552">MQTRRAPTSPLALLLPHPPIPRRTPSLLSVSTAGSPRTPRSCGSPANSIFVPPAPNRKSTDSWNSSNADDLEWEWKPDQVLLLSRTLDALPAHLVTPFNGPIPPSNLLDKIARGVSQAKGPVDWPHSLRATRVKLIELSRQRAKEQAAAEQRRDSIAEEPEDAMETEMETNYTYNQDGREKPLGVAAGAKRPLYRQSSMDFILNTEGTDIKNNEHLARLSSRLQRAERQVAHHPYHRSTRSNHCTSPPPSTAVPSLTTPSTPSSSTLNTLSSFSTQRRNLRRTISSVSSSSLSIISSSSDGILPNPRVQRLMQDDGFTPSKDAHSTSKTGVKRAPSFGALAQEARRGYLAQPPDNTHSHKNSGTCPSSDEEERIRTKHVKKARKLSSPSCNTATPPPDSPAPTTPSSSPIVTRRGTSKTKDLSLKLSKSPKDSRGENKERSSKVKKENLQSLGKGSKAKPSTKPLPMNLQRNPSMLGPELPLLSNAPLSPAPITSTRVPPSPRSPSPTRSAPRALPSALRPAFSPSPTASPTPLNKAPLLNPPVDLNASPINSQGKTLRRVRRLAPARRISFSSLVPPGDEADADGEGDGEEKSGRIELGSAFQLH</sequence>
<feature type="compositionally biased region" description="Basic residues" evidence="1">
    <location>
        <begin position="375"/>
        <end position="384"/>
    </location>
</feature>
<feature type="compositionally biased region" description="Basic residues" evidence="1">
    <location>
        <begin position="557"/>
        <end position="566"/>
    </location>
</feature>
<feature type="compositionally biased region" description="Low complexity" evidence="1">
    <location>
        <begin position="1"/>
        <end position="15"/>
    </location>
</feature>
<feature type="compositionally biased region" description="Low complexity" evidence="1">
    <location>
        <begin position="252"/>
        <end position="275"/>
    </location>
</feature>
<dbReference type="OrthoDB" id="433738at2759"/>
<feature type="compositionally biased region" description="Pro residues" evidence="1">
    <location>
        <begin position="394"/>
        <end position="403"/>
    </location>
</feature>
<evidence type="ECO:0000313" key="2">
    <source>
        <dbReference type="EMBL" id="KAF5359760.1"/>
    </source>
</evidence>
<protein>
    <submittedName>
        <fullName evidence="2">Uncharacterized protein</fullName>
    </submittedName>
</protein>
<accession>A0A8H5G7N4</accession>
<feature type="compositionally biased region" description="Acidic residues" evidence="1">
    <location>
        <begin position="580"/>
        <end position="590"/>
    </location>
</feature>
<feature type="compositionally biased region" description="Low complexity" evidence="1">
    <location>
        <begin position="284"/>
        <end position="299"/>
    </location>
</feature>
<feature type="region of interest" description="Disordered" evidence="1">
    <location>
        <begin position="350"/>
        <end position="606"/>
    </location>
</feature>
<dbReference type="AlphaFoldDB" id="A0A8H5G7N4"/>
<feature type="compositionally biased region" description="Basic residues" evidence="1">
    <location>
        <begin position="231"/>
        <end position="240"/>
    </location>
</feature>
<feature type="compositionally biased region" description="Low complexity" evidence="1">
    <location>
        <begin position="506"/>
        <end position="533"/>
    </location>
</feature>
<reference evidence="2 3" key="1">
    <citation type="journal article" date="2020" name="ISME J.">
        <title>Uncovering the hidden diversity of litter-decomposition mechanisms in mushroom-forming fungi.</title>
        <authorList>
            <person name="Floudas D."/>
            <person name="Bentzer J."/>
            <person name="Ahren D."/>
            <person name="Johansson T."/>
            <person name="Persson P."/>
            <person name="Tunlid A."/>
        </authorList>
    </citation>
    <scope>NUCLEOTIDE SEQUENCE [LARGE SCALE GENOMIC DNA]</scope>
    <source>
        <strain evidence="2 3">CBS 146.42</strain>
    </source>
</reference>
<dbReference type="Proteomes" id="UP000559027">
    <property type="component" value="Unassembled WGS sequence"/>
</dbReference>
<keyword evidence="3" id="KW-1185">Reference proteome</keyword>
<feature type="compositionally biased region" description="Low complexity" evidence="1">
    <location>
        <begin position="480"/>
        <end position="498"/>
    </location>
</feature>
<feature type="region of interest" description="Disordered" evidence="1">
    <location>
        <begin position="224"/>
        <end position="335"/>
    </location>
</feature>
<dbReference type="EMBL" id="JAACJO010000004">
    <property type="protein sequence ID" value="KAF5359760.1"/>
    <property type="molecule type" value="Genomic_DNA"/>
</dbReference>
<evidence type="ECO:0000256" key="1">
    <source>
        <dbReference type="SAM" id="MobiDB-lite"/>
    </source>
</evidence>
<feature type="region of interest" description="Disordered" evidence="1">
    <location>
        <begin position="1"/>
        <end position="68"/>
    </location>
</feature>
<comment type="caution">
    <text evidence="2">The sequence shown here is derived from an EMBL/GenBank/DDBJ whole genome shotgun (WGS) entry which is preliminary data.</text>
</comment>
<organism evidence="2 3">
    <name type="scientific">Leucocoprinus leucothites</name>
    <dbReference type="NCBI Taxonomy" id="201217"/>
    <lineage>
        <taxon>Eukaryota</taxon>
        <taxon>Fungi</taxon>
        <taxon>Dikarya</taxon>
        <taxon>Basidiomycota</taxon>
        <taxon>Agaricomycotina</taxon>
        <taxon>Agaricomycetes</taxon>
        <taxon>Agaricomycetidae</taxon>
        <taxon>Agaricales</taxon>
        <taxon>Agaricineae</taxon>
        <taxon>Agaricaceae</taxon>
        <taxon>Leucocoprinus</taxon>
    </lineage>
</organism>
<feature type="compositionally biased region" description="Basic and acidic residues" evidence="1">
    <location>
        <begin position="418"/>
        <end position="448"/>
    </location>
</feature>